<dbReference type="AlphaFoldDB" id="A0A0C3S268"/>
<keyword evidence="1" id="KW-0547">Nucleotide-binding</keyword>
<dbReference type="Gene3D" id="1.20.930.20">
    <property type="entry name" value="Adaptor protein Cbl, N-terminal domain"/>
    <property type="match status" value="1"/>
</dbReference>
<evidence type="ECO:0000259" key="3">
    <source>
        <dbReference type="PROSITE" id="PS50011"/>
    </source>
</evidence>
<keyword evidence="5" id="KW-1185">Reference proteome</keyword>
<dbReference type="PANTHER" id="PTHR44329:SF298">
    <property type="entry name" value="MIXED LINEAGE KINASE DOMAIN-LIKE PROTEIN"/>
    <property type="match status" value="1"/>
</dbReference>
<dbReference type="InterPro" id="IPR059179">
    <property type="entry name" value="MLKL-like_MCAfunc"/>
</dbReference>
<dbReference type="SUPFAM" id="SSF56112">
    <property type="entry name" value="Protein kinase-like (PK-like)"/>
    <property type="match status" value="1"/>
</dbReference>
<gene>
    <name evidence="4" type="ORF">PHLGIDRAFT_20181</name>
</gene>
<dbReference type="GO" id="GO:0007166">
    <property type="term" value="P:cell surface receptor signaling pathway"/>
    <property type="evidence" value="ECO:0007669"/>
    <property type="project" value="InterPro"/>
</dbReference>
<dbReference type="EMBL" id="KN840605">
    <property type="protein sequence ID" value="KIP03662.1"/>
    <property type="molecule type" value="Genomic_DNA"/>
</dbReference>
<evidence type="ECO:0000256" key="1">
    <source>
        <dbReference type="ARBA" id="ARBA00022741"/>
    </source>
</evidence>
<keyword evidence="2" id="KW-0067">ATP-binding</keyword>
<dbReference type="PROSITE" id="PS50011">
    <property type="entry name" value="PROTEIN_KINASE_DOM"/>
    <property type="match status" value="1"/>
</dbReference>
<dbReference type="GO" id="GO:0004674">
    <property type="term" value="F:protein serine/threonine kinase activity"/>
    <property type="evidence" value="ECO:0007669"/>
    <property type="project" value="TreeGrafter"/>
</dbReference>
<dbReference type="Gene3D" id="1.10.510.10">
    <property type="entry name" value="Transferase(Phosphotransferase) domain 1"/>
    <property type="match status" value="1"/>
</dbReference>
<dbReference type="PANTHER" id="PTHR44329">
    <property type="entry name" value="SERINE/THREONINE-PROTEIN KINASE TNNI3K-RELATED"/>
    <property type="match status" value="1"/>
</dbReference>
<dbReference type="Pfam" id="PF22215">
    <property type="entry name" value="MLKL_N"/>
    <property type="match status" value="1"/>
</dbReference>
<name>A0A0C3S268_PHLG1</name>
<dbReference type="InterPro" id="IPR011009">
    <property type="entry name" value="Kinase-like_dom_sf"/>
</dbReference>
<dbReference type="HOGENOM" id="CLU_000288_7_38_1"/>
<evidence type="ECO:0000256" key="2">
    <source>
        <dbReference type="ARBA" id="ARBA00022840"/>
    </source>
</evidence>
<dbReference type="InterPro" id="IPR036537">
    <property type="entry name" value="Adaptor_Cbl_N_dom_sf"/>
</dbReference>
<proteinExistence type="predicted"/>
<dbReference type="Proteomes" id="UP000053257">
    <property type="component" value="Unassembled WGS sequence"/>
</dbReference>
<evidence type="ECO:0000313" key="4">
    <source>
        <dbReference type="EMBL" id="KIP03662.1"/>
    </source>
</evidence>
<protein>
    <recommendedName>
        <fullName evidence="3">Protein kinase domain-containing protein</fullName>
    </recommendedName>
</protein>
<reference evidence="4 5" key="1">
    <citation type="journal article" date="2014" name="PLoS Genet.">
        <title>Analysis of the Phlebiopsis gigantea genome, transcriptome and secretome provides insight into its pioneer colonization strategies of wood.</title>
        <authorList>
            <person name="Hori C."/>
            <person name="Ishida T."/>
            <person name="Igarashi K."/>
            <person name="Samejima M."/>
            <person name="Suzuki H."/>
            <person name="Master E."/>
            <person name="Ferreira P."/>
            <person name="Ruiz-Duenas F.J."/>
            <person name="Held B."/>
            <person name="Canessa P."/>
            <person name="Larrondo L.F."/>
            <person name="Schmoll M."/>
            <person name="Druzhinina I.S."/>
            <person name="Kubicek C.P."/>
            <person name="Gaskell J.A."/>
            <person name="Kersten P."/>
            <person name="St John F."/>
            <person name="Glasner J."/>
            <person name="Sabat G."/>
            <person name="Splinter BonDurant S."/>
            <person name="Syed K."/>
            <person name="Yadav J."/>
            <person name="Mgbeahuruike A.C."/>
            <person name="Kovalchuk A."/>
            <person name="Asiegbu F.O."/>
            <person name="Lackner G."/>
            <person name="Hoffmeister D."/>
            <person name="Rencoret J."/>
            <person name="Gutierrez A."/>
            <person name="Sun H."/>
            <person name="Lindquist E."/>
            <person name="Barry K."/>
            <person name="Riley R."/>
            <person name="Grigoriev I.V."/>
            <person name="Henrissat B."/>
            <person name="Kues U."/>
            <person name="Berka R.M."/>
            <person name="Martinez A.T."/>
            <person name="Covert S.F."/>
            <person name="Blanchette R.A."/>
            <person name="Cullen D."/>
        </authorList>
    </citation>
    <scope>NUCLEOTIDE SEQUENCE [LARGE SCALE GENOMIC DNA]</scope>
    <source>
        <strain evidence="4 5">11061_1 CR5-6</strain>
    </source>
</reference>
<dbReference type="GO" id="GO:0005524">
    <property type="term" value="F:ATP binding"/>
    <property type="evidence" value="ECO:0007669"/>
    <property type="project" value="UniProtKB-KW"/>
</dbReference>
<dbReference type="InterPro" id="IPR001245">
    <property type="entry name" value="Ser-Thr/Tyr_kinase_cat_dom"/>
</dbReference>
<dbReference type="OrthoDB" id="2800760at2759"/>
<accession>A0A0C3S268</accession>
<organism evidence="4 5">
    <name type="scientific">Phlebiopsis gigantea (strain 11061_1 CR5-6)</name>
    <name type="common">White-rot fungus</name>
    <name type="synonym">Peniophora gigantea</name>
    <dbReference type="NCBI Taxonomy" id="745531"/>
    <lineage>
        <taxon>Eukaryota</taxon>
        <taxon>Fungi</taxon>
        <taxon>Dikarya</taxon>
        <taxon>Basidiomycota</taxon>
        <taxon>Agaricomycotina</taxon>
        <taxon>Agaricomycetes</taxon>
        <taxon>Polyporales</taxon>
        <taxon>Phanerochaetaceae</taxon>
        <taxon>Phlebiopsis</taxon>
    </lineage>
</organism>
<dbReference type="Pfam" id="PF07714">
    <property type="entry name" value="PK_Tyr_Ser-Thr"/>
    <property type="match status" value="1"/>
</dbReference>
<evidence type="ECO:0000313" key="5">
    <source>
        <dbReference type="Proteomes" id="UP000053257"/>
    </source>
</evidence>
<feature type="domain" description="Protein kinase" evidence="3">
    <location>
        <begin position="212"/>
        <end position="517"/>
    </location>
</feature>
<dbReference type="STRING" id="745531.A0A0C3S268"/>
<dbReference type="InterPro" id="IPR054000">
    <property type="entry name" value="MLKL_N"/>
</dbReference>
<dbReference type="CDD" id="cd21037">
    <property type="entry name" value="MLKL_NTD"/>
    <property type="match status" value="1"/>
</dbReference>
<sequence length="549" mass="63176">MEDVILHPGMGVVLTAAGFIGNMCPVPGPQTIVLALQAIKDAVEQAKWRREECQCLSERCQKLVNAFDEDRERIRKIGLKEAAEAVELVLLNVRQKITEFSSWGRMKALYRSDDMRRDLESCNAEIDDVIQKLRLTAGNEAFKITNEIKCLQKNEVNLPRITAAMELLKASRKDPEDLKTVSVDDLQKYTQGSVDLLQGMQTNMYDDDAKLQIEGVRVDRTQFNAVYKSIMDALHEVHVKTGVQFEVRNLKREVWKDPHAQPCDGGDLTELYEGCLHGHERVMIKSLRGIRNANEATKIRILNAVKIWARFRHPRVHTFLGITDNYYYLSMVSAFYEEGNIMRYTKQYRTKNKYHLLAGTVEGLIYLHEQCGVCHGNLRGNNVLINDEGEPLVADFEMSKLLTGVAKDLKLESATLTRQPSPRWKAPEIMGTNLQPTFKSDIWSVGMLMLEVLTGLVPFHLYRRNEQVMFQVTHYGLRPSRPENNKQIHDDAWKLMEDCWATEPEDRPALRDVHARLLKLEAWWEEAKPEPEEEPSFMGMRKYAAYMYD</sequence>
<dbReference type="InterPro" id="IPR000719">
    <property type="entry name" value="Prot_kinase_dom"/>
</dbReference>
<dbReference type="InterPro" id="IPR051681">
    <property type="entry name" value="Ser/Thr_Kinases-Pseudokinases"/>
</dbReference>